<gene>
    <name evidence="1" type="ORF">MNB_SV-8-528</name>
</gene>
<protein>
    <recommendedName>
        <fullName evidence="2">BatD</fullName>
    </recommendedName>
</protein>
<name>A0A1W1B8Z0_9ZZZZ</name>
<organism evidence="1">
    <name type="scientific">hydrothermal vent metagenome</name>
    <dbReference type="NCBI Taxonomy" id="652676"/>
    <lineage>
        <taxon>unclassified sequences</taxon>
        <taxon>metagenomes</taxon>
        <taxon>ecological metagenomes</taxon>
    </lineage>
</organism>
<proteinExistence type="predicted"/>
<accession>A0A1W1B8Z0</accession>
<evidence type="ECO:0008006" key="2">
    <source>
        <dbReference type="Google" id="ProtNLM"/>
    </source>
</evidence>
<evidence type="ECO:0000313" key="1">
    <source>
        <dbReference type="EMBL" id="SFV49970.1"/>
    </source>
</evidence>
<dbReference type="AlphaFoldDB" id="A0A1W1B8Z0"/>
<reference evidence="1" key="1">
    <citation type="submission" date="2016-10" db="EMBL/GenBank/DDBJ databases">
        <authorList>
            <person name="de Groot N.N."/>
        </authorList>
    </citation>
    <scope>NUCLEOTIDE SEQUENCE</scope>
</reference>
<sequence length="360" mass="41076">MQAEDFSYGITASKTKAYLHEPLLLTVDLNQTNPDVVLLFQFDIDKDPGYQVTPLFARNDDTLHHSKHHNVFQLYPLKTGDITVHFTLIKRITNDEKVRYFASGDRDDFKKLDTNDFPVALTPLKLHIKPLPKGTQLVGDFHLDYSVNTHHAKMDEPVSVKITLKGKGYPPHLKHLIPQSKAYTLFSEKPRTATSSGKKGIAIQTTYLFALSAKNSFTLPEIKLHAFDPDKEKSYILTLPKQHFDIQPVDKKSLVDKRNIPPLLQTNLVWLKNLFGYLMAFAAGYFTARLFKLPKHSAKKTKHPLEEKIQNTKDAKTLLQLLMATDSKKFASNIENLEKHLYGDGTMNLKKIKQDILEKI</sequence>
<dbReference type="EMBL" id="FPHD01000003">
    <property type="protein sequence ID" value="SFV49970.1"/>
    <property type="molecule type" value="Genomic_DNA"/>
</dbReference>